<dbReference type="InterPro" id="IPR014027">
    <property type="entry name" value="UDP-Glc/GDP-Man_DH_C"/>
</dbReference>
<feature type="binding site" evidence="10">
    <location>
        <position position="134"/>
    </location>
    <ligand>
        <name>NAD(+)</name>
        <dbReference type="ChEBI" id="CHEBI:57540"/>
    </ligand>
</feature>
<dbReference type="PANTHER" id="PTHR43750">
    <property type="entry name" value="UDP-GLUCOSE 6-DEHYDROGENASE TUAD"/>
    <property type="match status" value="1"/>
</dbReference>
<proteinExistence type="inferred from homology"/>
<dbReference type="AlphaFoldDB" id="A0A918TFF4"/>
<gene>
    <name evidence="12" type="ORF">GCM10010507_09350</name>
</gene>
<dbReference type="Pfam" id="PF00984">
    <property type="entry name" value="UDPG_MGDP_dh"/>
    <property type="match status" value="1"/>
</dbReference>
<feature type="binding site" evidence="9">
    <location>
        <position position="339"/>
    </location>
    <ligand>
        <name>substrate</name>
    </ligand>
</feature>
<evidence type="ECO:0000256" key="1">
    <source>
        <dbReference type="ARBA" id="ARBA00004701"/>
    </source>
</evidence>
<dbReference type="PIRSF" id="PIRSF500134">
    <property type="entry name" value="UDPglc_DH_bac"/>
    <property type="match status" value="1"/>
</dbReference>
<dbReference type="SMART" id="SM00984">
    <property type="entry name" value="UDPG_MGDP_dh_C"/>
    <property type="match status" value="1"/>
</dbReference>
<feature type="binding site" evidence="10">
    <location>
        <position position="279"/>
    </location>
    <ligand>
        <name>NAD(+)</name>
        <dbReference type="ChEBI" id="CHEBI:57540"/>
    </ligand>
</feature>
<name>A0A918TFF4_STRCJ</name>
<evidence type="ECO:0000256" key="5">
    <source>
        <dbReference type="ARBA" id="ARBA00023027"/>
    </source>
</evidence>
<evidence type="ECO:0000256" key="9">
    <source>
        <dbReference type="PIRSR" id="PIRSR500134-2"/>
    </source>
</evidence>
<dbReference type="Proteomes" id="UP000646244">
    <property type="component" value="Unassembled WGS sequence"/>
</dbReference>
<dbReference type="InterPro" id="IPR008927">
    <property type="entry name" value="6-PGluconate_DH-like_C_sf"/>
</dbReference>
<feature type="binding site" evidence="9">
    <location>
        <begin position="165"/>
        <end position="168"/>
    </location>
    <ligand>
        <name>substrate</name>
    </ligand>
</feature>
<comment type="catalytic activity">
    <reaction evidence="6 7">
        <text>UDP-alpha-D-glucose + 2 NAD(+) + H2O = UDP-alpha-D-glucuronate + 2 NADH + 3 H(+)</text>
        <dbReference type="Rhea" id="RHEA:23596"/>
        <dbReference type="ChEBI" id="CHEBI:15377"/>
        <dbReference type="ChEBI" id="CHEBI:15378"/>
        <dbReference type="ChEBI" id="CHEBI:57540"/>
        <dbReference type="ChEBI" id="CHEBI:57945"/>
        <dbReference type="ChEBI" id="CHEBI:58052"/>
        <dbReference type="ChEBI" id="CHEBI:58885"/>
        <dbReference type="EC" id="1.1.1.22"/>
    </reaction>
</comment>
<feature type="binding site" evidence="10">
    <location>
        <position position="98"/>
    </location>
    <ligand>
        <name>NAD(+)</name>
        <dbReference type="ChEBI" id="CHEBI:57540"/>
    </ligand>
</feature>
<organism evidence="12 13">
    <name type="scientific">Streptomyces cinnamoneus</name>
    <name type="common">Streptoverticillium cinnamoneum</name>
    <dbReference type="NCBI Taxonomy" id="53446"/>
    <lineage>
        <taxon>Bacteria</taxon>
        <taxon>Bacillati</taxon>
        <taxon>Actinomycetota</taxon>
        <taxon>Actinomycetes</taxon>
        <taxon>Kitasatosporales</taxon>
        <taxon>Streptomycetaceae</taxon>
        <taxon>Streptomyces</taxon>
        <taxon>Streptomyces cinnamoneus group</taxon>
    </lineage>
</organism>
<feature type="binding site" evidence="9">
    <location>
        <position position="273"/>
    </location>
    <ligand>
        <name>substrate</name>
    </ligand>
</feature>
<evidence type="ECO:0000256" key="7">
    <source>
        <dbReference type="PIRNR" id="PIRNR000124"/>
    </source>
</evidence>
<accession>A0A918TFF4</accession>
<dbReference type="GO" id="GO:0003979">
    <property type="term" value="F:UDP-glucose 6-dehydrogenase activity"/>
    <property type="evidence" value="ECO:0007669"/>
    <property type="project" value="UniProtKB-EC"/>
</dbReference>
<feature type="domain" description="UDP-glucose/GDP-mannose dehydrogenase C-terminal" evidence="11">
    <location>
        <begin position="332"/>
        <end position="433"/>
    </location>
</feature>
<feature type="binding site" evidence="10">
    <location>
        <position position="43"/>
    </location>
    <ligand>
        <name>NAD(+)</name>
        <dbReference type="ChEBI" id="CHEBI:57540"/>
    </ligand>
</feature>
<dbReference type="InterPro" id="IPR028357">
    <property type="entry name" value="UDPglc_DH_bac"/>
</dbReference>
<dbReference type="Pfam" id="PF03721">
    <property type="entry name" value="UDPG_MGDP_dh_N"/>
    <property type="match status" value="1"/>
</dbReference>
<sequence>MAGHDIAERKALAVRMTVIGCGHLGATHAAAMAEIGHDVIGVDIDPDKIETLNSGRAWFREPELDDLLARHVGGRLRFTTDIRAAAEHGEVHFIGVGTPDLPDGSGYDLSQVFAAVEALAPHLTGRCLIVGKSTVSVGTTAAVRKLMHRLAPAGEAVEVAWSPEFLREGHAVADTLRPDRIVAGVSSPWAEKTVREAFAPIVDAGSPLIVTDPETCELVKGAANAFLATRISFINAMANLCEATGADAAVVAQAIGYDTRIGHRAMSPGLGYGGGCLPKDVRAFTARAEELGVGDSFAFLRGVDAINRDRRSRTVERVRAVVGGELTGKRVTVWGAAFKPGTDDIRDSPALDVADRLHDAGAVVTVFDPMANANARAGHPDLAYAGSAIEAARDAAVVLLATEWPQFADADPVAVGQAVADRVLIDARSTIDTDRWAMAGWTVHRLGKG</sequence>
<feature type="binding site" evidence="10">
    <location>
        <position position="168"/>
    </location>
    <ligand>
        <name>NAD(+)</name>
        <dbReference type="ChEBI" id="CHEBI:57540"/>
    </ligand>
</feature>
<evidence type="ECO:0000256" key="4">
    <source>
        <dbReference type="ARBA" id="ARBA00023002"/>
    </source>
</evidence>
<dbReference type="PANTHER" id="PTHR43750:SF3">
    <property type="entry name" value="UDP-GLUCOSE 6-DEHYDROGENASE TUAD"/>
    <property type="match status" value="1"/>
</dbReference>
<evidence type="ECO:0000256" key="8">
    <source>
        <dbReference type="PIRSR" id="PIRSR500134-1"/>
    </source>
</evidence>
<dbReference type="SUPFAM" id="SSF51735">
    <property type="entry name" value="NAD(P)-binding Rossmann-fold domains"/>
    <property type="match status" value="1"/>
</dbReference>
<evidence type="ECO:0000256" key="6">
    <source>
        <dbReference type="ARBA" id="ARBA00047473"/>
    </source>
</evidence>
<dbReference type="GO" id="GO:0051287">
    <property type="term" value="F:NAD binding"/>
    <property type="evidence" value="ECO:0007669"/>
    <property type="project" value="InterPro"/>
</dbReference>
<dbReference type="PIRSF" id="PIRSF000124">
    <property type="entry name" value="UDPglc_GDPman_dh"/>
    <property type="match status" value="1"/>
</dbReference>
<evidence type="ECO:0000256" key="2">
    <source>
        <dbReference type="ARBA" id="ARBA00006601"/>
    </source>
</evidence>
<dbReference type="Gene3D" id="3.40.50.720">
    <property type="entry name" value="NAD(P)-binding Rossmann-like Domain"/>
    <property type="match status" value="2"/>
</dbReference>
<evidence type="ECO:0000313" key="13">
    <source>
        <dbReference type="Proteomes" id="UP000646244"/>
    </source>
</evidence>
<feature type="binding site" evidence="10">
    <location>
        <position position="48"/>
    </location>
    <ligand>
        <name>NAD(+)</name>
        <dbReference type="ChEBI" id="CHEBI:57540"/>
    </ligand>
</feature>
<evidence type="ECO:0000256" key="3">
    <source>
        <dbReference type="ARBA" id="ARBA00012954"/>
    </source>
</evidence>
<dbReference type="InterPro" id="IPR001732">
    <property type="entry name" value="UDP-Glc/GDP-Man_DH_N"/>
</dbReference>
<dbReference type="NCBIfam" id="TIGR03026">
    <property type="entry name" value="NDP-sugDHase"/>
    <property type="match status" value="1"/>
</dbReference>
<keyword evidence="4 7" id="KW-0560">Oxidoreductase</keyword>
<reference evidence="12" key="1">
    <citation type="journal article" date="2014" name="Int. J. Syst. Evol. Microbiol.">
        <title>Complete genome sequence of Corynebacterium casei LMG S-19264T (=DSM 44701T), isolated from a smear-ripened cheese.</title>
        <authorList>
            <consortium name="US DOE Joint Genome Institute (JGI-PGF)"/>
            <person name="Walter F."/>
            <person name="Albersmeier A."/>
            <person name="Kalinowski J."/>
            <person name="Ruckert C."/>
        </authorList>
    </citation>
    <scope>NUCLEOTIDE SEQUENCE</scope>
    <source>
        <strain evidence="12">JCM 4633</strain>
    </source>
</reference>
<feature type="binding site" evidence="9">
    <location>
        <position position="220"/>
    </location>
    <ligand>
        <name>substrate</name>
    </ligand>
</feature>
<keyword evidence="5 7" id="KW-0520">NAD</keyword>
<feature type="active site" description="Nucleophile" evidence="8">
    <location>
        <position position="276"/>
    </location>
</feature>
<evidence type="ECO:0000313" key="12">
    <source>
        <dbReference type="EMBL" id="GHC37929.1"/>
    </source>
</evidence>
<evidence type="ECO:0000256" key="10">
    <source>
        <dbReference type="PIRSR" id="PIRSR500134-3"/>
    </source>
</evidence>
<dbReference type="EC" id="1.1.1.22" evidence="3 7"/>
<dbReference type="InterPro" id="IPR017476">
    <property type="entry name" value="UDP-Glc/GDP-Man"/>
</dbReference>
<dbReference type="EMBL" id="BMVB01000002">
    <property type="protein sequence ID" value="GHC37929.1"/>
    <property type="molecule type" value="Genomic_DNA"/>
</dbReference>
<dbReference type="SUPFAM" id="SSF48179">
    <property type="entry name" value="6-phosphogluconate dehydrogenase C-terminal domain-like"/>
    <property type="match status" value="1"/>
</dbReference>
<comment type="pathway">
    <text evidence="1">Nucleotide-sugar biosynthesis; UDP-alpha-D-glucuronate biosynthesis; UDP-alpha-D-glucuronate from UDP-alpha-D-glucose: step 1/1.</text>
</comment>
<comment type="caution">
    <text evidence="12">The sequence shown here is derived from an EMBL/GenBank/DDBJ whole genome shotgun (WGS) entry which is preliminary data.</text>
</comment>
<dbReference type="InterPro" id="IPR036291">
    <property type="entry name" value="NAD(P)-bd_dom_sf"/>
</dbReference>
<reference evidence="12" key="2">
    <citation type="submission" date="2020-09" db="EMBL/GenBank/DDBJ databases">
        <authorList>
            <person name="Sun Q."/>
            <person name="Ohkuma M."/>
        </authorList>
    </citation>
    <scope>NUCLEOTIDE SEQUENCE</scope>
    <source>
        <strain evidence="12">JCM 4633</strain>
    </source>
</reference>
<comment type="similarity">
    <text evidence="2 7">Belongs to the UDP-glucose/GDP-mannose dehydrogenase family.</text>
</comment>
<protein>
    <recommendedName>
        <fullName evidence="3 7">UDP-glucose 6-dehydrogenase</fullName>
        <ecNumber evidence="3 7">1.1.1.22</ecNumber>
    </recommendedName>
</protein>
<dbReference type="GO" id="GO:0000271">
    <property type="term" value="P:polysaccharide biosynthetic process"/>
    <property type="evidence" value="ECO:0007669"/>
    <property type="project" value="InterPro"/>
</dbReference>
<dbReference type="Gene3D" id="1.20.5.100">
    <property type="entry name" value="Cytochrome c1, transmembrane anchor, C-terminal"/>
    <property type="match status" value="1"/>
</dbReference>
<dbReference type="SUPFAM" id="SSF52413">
    <property type="entry name" value="UDP-glucose/GDP-mannose dehydrogenase C-terminal domain"/>
    <property type="match status" value="1"/>
</dbReference>
<dbReference type="Pfam" id="PF03720">
    <property type="entry name" value="UDPG_MGDP_dh_C"/>
    <property type="match status" value="1"/>
</dbReference>
<dbReference type="InterPro" id="IPR014026">
    <property type="entry name" value="UDP-Glc/GDP-Man_DH_dimer"/>
</dbReference>
<feature type="binding site" evidence="10">
    <location>
        <position position="346"/>
    </location>
    <ligand>
        <name>NAD(+)</name>
        <dbReference type="ChEBI" id="CHEBI:57540"/>
    </ligand>
</feature>
<dbReference type="InterPro" id="IPR036220">
    <property type="entry name" value="UDP-Glc/GDP-Man_DH_C_sf"/>
</dbReference>
<evidence type="ECO:0000259" key="11">
    <source>
        <dbReference type="SMART" id="SM00984"/>
    </source>
</evidence>